<feature type="compositionally biased region" description="Gly residues" evidence="1">
    <location>
        <begin position="156"/>
        <end position="165"/>
    </location>
</feature>
<keyword evidence="3" id="KW-1185">Reference proteome</keyword>
<dbReference type="HOGENOM" id="CLU_1547104_0_0_1"/>
<evidence type="ECO:0000313" key="2">
    <source>
        <dbReference type="EMBL" id="EKM73669.1"/>
    </source>
</evidence>
<feature type="region of interest" description="Disordered" evidence="1">
    <location>
        <begin position="98"/>
        <end position="173"/>
    </location>
</feature>
<evidence type="ECO:0000256" key="1">
    <source>
        <dbReference type="SAM" id="MobiDB-lite"/>
    </source>
</evidence>
<sequence>MAPDESLKDERAGSEVPPPSPCAPSSKLLASLVVSPPPLTPIPFIFNRAVALVDDAILAEEVKRKKKQELADVVMKDVDEHITSSSIQSMIDKRVTALVGAQGKGKGKQSPKKKKSKGKQPQAGPSAKAQATGSGQSGSSGTSASKKRRQRRAQGGANGGGQQGKGKGKAKAQ</sequence>
<evidence type="ECO:0000313" key="3">
    <source>
        <dbReference type="Proteomes" id="UP000008493"/>
    </source>
</evidence>
<dbReference type="RefSeq" id="XP_007335692.1">
    <property type="nucleotide sequence ID" value="XM_007335630.1"/>
</dbReference>
<feature type="region of interest" description="Disordered" evidence="1">
    <location>
        <begin position="1"/>
        <end position="24"/>
    </location>
</feature>
<dbReference type="GeneID" id="18828219"/>
<accession>K5VH76</accession>
<feature type="compositionally biased region" description="Low complexity" evidence="1">
    <location>
        <begin position="119"/>
        <end position="144"/>
    </location>
</feature>
<name>K5VH76_AGABU</name>
<feature type="compositionally biased region" description="Basic residues" evidence="1">
    <location>
        <begin position="105"/>
        <end position="118"/>
    </location>
</feature>
<reference evidence="3" key="1">
    <citation type="journal article" date="2012" name="Proc. Natl. Acad. Sci. U.S.A.">
        <title>Genome sequence of the button mushroom Agaricus bisporus reveals mechanisms governing adaptation to a humic-rich ecological niche.</title>
        <authorList>
            <person name="Morin E."/>
            <person name="Kohler A."/>
            <person name="Baker A.R."/>
            <person name="Foulongne-Oriol M."/>
            <person name="Lombard V."/>
            <person name="Nagy L.G."/>
            <person name="Ohm R.A."/>
            <person name="Patyshakuliyeva A."/>
            <person name="Brun A."/>
            <person name="Aerts A.L."/>
            <person name="Bailey A.M."/>
            <person name="Billette C."/>
            <person name="Coutinho P.M."/>
            <person name="Deakin G."/>
            <person name="Doddapaneni H."/>
            <person name="Floudas D."/>
            <person name="Grimwood J."/>
            <person name="Hilden K."/>
            <person name="Kuees U."/>
            <person name="LaButti K.M."/>
            <person name="Lapidus A."/>
            <person name="Lindquist E.A."/>
            <person name="Lucas S.M."/>
            <person name="Murat C."/>
            <person name="Riley R.W."/>
            <person name="Salamov A.A."/>
            <person name="Schmutz J."/>
            <person name="Subramanian V."/>
            <person name="Woesten H.A.B."/>
            <person name="Xu J."/>
            <person name="Eastwood D.C."/>
            <person name="Foster G.D."/>
            <person name="Sonnenberg A.S."/>
            <person name="Cullen D."/>
            <person name="de Vries R.P."/>
            <person name="Lundell T."/>
            <person name="Hibbett D.S."/>
            <person name="Henrissat B."/>
            <person name="Burton K.S."/>
            <person name="Kerrigan R.W."/>
            <person name="Challen M.P."/>
            <person name="Grigoriev I.V."/>
            <person name="Martin F."/>
        </authorList>
    </citation>
    <scope>NUCLEOTIDE SEQUENCE [LARGE SCALE GENOMIC DNA]</scope>
    <source>
        <strain evidence="3">JB137-S8 / ATCC MYA-4627 / FGSC 10392</strain>
    </source>
</reference>
<dbReference type="AlphaFoldDB" id="K5VH76"/>
<dbReference type="KEGG" id="abp:AGABI1DRAFT134305"/>
<proteinExistence type="predicted"/>
<feature type="compositionally biased region" description="Basic and acidic residues" evidence="1">
    <location>
        <begin position="1"/>
        <end position="13"/>
    </location>
</feature>
<protein>
    <submittedName>
        <fullName evidence="2">Uncharacterized protein</fullName>
    </submittedName>
</protein>
<organism evidence="2 3">
    <name type="scientific">Agaricus bisporus var. burnettii (strain JB137-S8 / ATCC MYA-4627 / FGSC 10392)</name>
    <name type="common">White button mushroom</name>
    <dbReference type="NCBI Taxonomy" id="597362"/>
    <lineage>
        <taxon>Eukaryota</taxon>
        <taxon>Fungi</taxon>
        <taxon>Dikarya</taxon>
        <taxon>Basidiomycota</taxon>
        <taxon>Agaricomycotina</taxon>
        <taxon>Agaricomycetes</taxon>
        <taxon>Agaricomycetidae</taxon>
        <taxon>Agaricales</taxon>
        <taxon>Agaricineae</taxon>
        <taxon>Agaricaceae</taxon>
        <taxon>Agaricus</taxon>
    </lineage>
</organism>
<dbReference type="Proteomes" id="UP000008493">
    <property type="component" value="Unassembled WGS sequence"/>
</dbReference>
<dbReference type="EMBL" id="JH972259">
    <property type="protein sequence ID" value="EKM73669.1"/>
    <property type="molecule type" value="Genomic_DNA"/>
</dbReference>
<dbReference type="InParanoid" id="K5VH76"/>
<gene>
    <name evidence="2" type="ORF">AGABI1DRAFT_134305</name>
</gene>